<gene>
    <name evidence="6" type="ORF">CCY01nite_38030</name>
</gene>
<name>A0A512RPC3_9BACT</name>
<dbReference type="Pfam" id="PF01229">
    <property type="entry name" value="Glyco_hydro_39"/>
    <property type="match status" value="1"/>
</dbReference>
<evidence type="ECO:0000313" key="7">
    <source>
        <dbReference type="Proteomes" id="UP000321436"/>
    </source>
</evidence>
<evidence type="ECO:0000256" key="3">
    <source>
        <dbReference type="ARBA" id="ARBA00023295"/>
    </source>
</evidence>
<keyword evidence="3" id="KW-0326">Glycosidase</keyword>
<keyword evidence="4" id="KW-0732">Signal</keyword>
<feature type="signal peptide" evidence="4">
    <location>
        <begin position="1"/>
        <end position="18"/>
    </location>
</feature>
<dbReference type="RefSeq" id="WP_246129982.1">
    <property type="nucleotide sequence ID" value="NZ_BKAU01000005.1"/>
</dbReference>
<dbReference type="InterPro" id="IPR049166">
    <property type="entry name" value="GH39_cat"/>
</dbReference>
<keyword evidence="7" id="KW-1185">Reference proteome</keyword>
<evidence type="ECO:0000256" key="2">
    <source>
        <dbReference type="ARBA" id="ARBA00022801"/>
    </source>
</evidence>
<dbReference type="Proteomes" id="UP000321436">
    <property type="component" value="Unassembled WGS sequence"/>
</dbReference>
<dbReference type="PANTHER" id="PTHR12631:SF8">
    <property type="entry name" value="ALPHA-L-IDURONIDASE"/>
    <property type="match status" value="1"/>
</dbReference>
<dbReference type="InterPro" id="IPR017853">
    <property type="entry name" value="GH"/>
</dbReference>
<dbReference type="AlphaFoldDB" id="A0A512RPC3"/>
<accession>A0A512RPC3</accession>
<dbReference type="SUPFAM" id="SSF51445">
    <property type="entry name" value="(Trans)glycosidases"/>
    <property type="match status" value="1"/>
</dbReference>
<evidence type="ECO:0000256" key="4">
    <source>
        <dbReference type="SAM" id="SignalP"/>
    </source>
</evidence>
<evidence type="ECO:0000259" key="5">
    <source>
        <dbReference type="Pfam" id="PF01229"/>
    </source>
</evidence>
<protein>
    <recommendedName>
        <fullName evidence="5">Glycosyl hydrolases family 39 N-terminal catalytic domain-containing protein</fullName>
    </recommendedName>
</protein>
<feature type="chain" id="PRO_5021931470" description="Glycosyl hydrolases family 39 N-terminal catalytic domain-containing protein" evidence="4">
    <location>
        <begin position="19"/>
        <end position="458"/>
    </location>
</feature>
<evidence type="ECO:0000313" key="6">
    <source>
        <dbReference type="EMBL" id="GEP97543.1"/>
    </source>
</evidence>
<comment type="similarity">
    <text evidence="1">Belongs to the glycosyl hydrolase 39 family.</text>
</comment>
<keyword evidence="2" id="KW-0378">Hydrolase</keyword>
<evidence type="ECO:0000256" key="1">
    <source>
        <dbReference type="ARBA" id="ARBA00008875"/>
    </source>
</evidence>
<organism evidence="6 7">
    <name type="scientific">Chitinophaga cymbidii</name>
    <dbReference type="NCBI Taxonomy" id="1096750"/>
    <lineage>
        <taxon>Bacteria</taxon>
        <taxon>Pseudomonadati</taxon>
        <taxon>Bacteroidota</taxon>
        <taxon>Chitinophagia</taxon>
        <taxon>Chitinophagales</taxon>
        <taxon>Chitinophagaceae</taxon>
        <taxon>Chitinophaga</taxon>
    </lineage>
</organism>
<dbReference type="GO" id="GO:0004553">
    <property type="term" value="F:hydrolase activity, hydrolyzing O-glycosyl compounds"/>
    <property type="evidence" value="ECO:0007669"/>
    <property type="project" value="TreeGrafter"/>
</dbReference>
<dbReference type="Gene3D" id="3.20.20.80">
    <property type="entry name" value="Glycosidases"/>
    <property type="match status" value="1"/>
</dbReference>
<comment type="caution">
    <text evidence="6">The sequence shown here is derived from an EMBL/GenBank/DDBJ whole genome shotgun (WGS) entry which is preliminary data.</text>
</comment>
<feature type="domain" description="Glycosyl hydrolases family 39 N-terminal catalytic" evidence="5">
    <location>
        <begin position="80"/>
        <end position="368"/>
    </location>
</feature>
<dbReference type="PANTHER" id="PTHR12631">
    <property type="entry name" value="ALPHA-L-IDURONIDASE"/>
    <property type="match status" value="1"/>
</dbReference>
<dbReference type="EMBL" id="BKAU01000005">
    <property type="protein sequence ID" value="GEP97543.1"/>
    <property type="molecule type" value="Genomic_DNA"/>
</dbReference>
<sequence length="458" mass="53018">MKSVFTAFTLLLCLYASAQTANVSVKFNEDAGPMNMEKMSLGQGGLSEEPMLSGRITEIRALHPAIIRLFVSEYYDVIPEKGKYHFNTLDSMVTNILQTGAKPFMSFCLKPSVFFPVVDQDIVEPNDYKAWEQFVYDVVKHFLDRKAGITYWEIGNEVDIGEDGGTPYRFKPESYVRYYKHTVAAILRADPNAKVGGPALAWYKSPILPALLRACADEKLPLHFVSWHHYNNSPYIIREQIDYVKKLIAQHPGLHPETIMNEWNMDLFNPPLDPRFQPCYVAETVWQMKDAGLDWSCYYQIKDWYVSYETFARFFSPHGTAFMTRWWNRQAQFSGLIDYQNQIRPAYFTFKLLSRMAGTRLPVHSSHDKVHGFASHDSKLEMHNLMLWNFSDQPVTVKLNLEDMPKNMRARHIVLDATGAGLEENQRLRPEPFSKLEKGTRTLTVKLEPWAVHYWSLE</sequence>
<reference evidence="6 7" key="1">
    <citation type="submission" date="2019-07" db="EMBL/GenBank/DDBJ databases">
        <title>Whole genome shotgun sequence of Chitinophaga cymbidii NBRC 109752.</title>
        <authorList>
            <person name="Hosoyama A."/>
            <person name="Uohara A."/>
            <person name="Ohji S."/>
            <person name="Ichikawa N."/>
        </authorList>
    </citation>
    <scope>NUCLEOTIDE SEQUENCE [LARGE SCALE GENOMIC DNA]</scope>
    <source>
        <strain evidence="6 7">NBRC 109752</strain>
    </source>
</reference>
<dbReference type="InterPro" id="IPR051923">
    <property type="entry name" value="Glycosyl_Hydrolase_39"/>
</dbReference>
<proteinExistence type="inferred from homology"/>